<reference evidence="8 9" key="1">
    <citation type="journal article" date="2012" name="Environ. Microbiol.">
        <title>The genome of the ammonia-oxidizing Candidatus Nitrososphaera gargensis: insights into metabolic versatility and environmental adaptations.</title>
        <authorList>
            <person name="Spang A."/>
            <person name="Poehlein A."/>
            <person name="Offre P."/>
            <person name="Zumbragel S."/>
            <person name="Haider S."/>
            <person name="Rychlik N."/>
            <person name="Nowka B."/>
            <person name="Schmeisser C."/>
            <person name="Lebedeva E.V."/>
            <person name="Rattei T."/>
            <person name="Bohm C."/>
            <person name="Schmid M."/>
            <person name="Galushko A."/>
            <person name="Hatzenpichler R."/>
            <person name="Weinmaier T."/>
            <person name="Daniel R."/>
            <person name="Schleper C."/>
            <person name="Spieck E."/>
            <person name="Streit W."/>
            <person name="Wagner M."/>
        </authorList>
    </citation>
    <scope>NUCLEOTIDE SEQUENCE [LARGE SCALE GENOMIC DNA]</scope>
    <source>
        <strain evidence="9">Ga9.2</strain>
    </source>
</reference>
<dbReference type="GO" id="GO:0016787">
    <property type="term" value="F:hydrolase activity"/>
    <property type="evidence" value="ECO:0007669"/>
    <property type="project" value="UniProtKB-KW"/>
</dbReference>
<dbReference type="GO" id="GO:0046872">
    <property type="term" value="F:metal ion binding"/>
    <property type="evidence" value="ECO:0007669"/>
    <property type="project" value="UniProtKB-KW"/>
</dbReference>
<dbReference type="InterPro" id="IPR050556">
    <property type="entry name" value="Type_II_TA_system_RNase"/>
</dbReference>
<evidence type="ECO:0000256" key="4">
    <source>
        <dbReference type="ARBA" id="ARBA00022801"/>
    </source>
</evidence>
<keyword evidence="4" id="KW-0378">Hydrolase</keyword>
<dbReference type="RefSeq" id="WP_015017583.1">
    <property type="nucleotide sequence ID" value="NC_018719.1"/>
</dbReference>
<evidence type="ECO:0000259" key="7">
    <source>
        <dbReference type="Pfam" id="PF01850"/>
    </source>
</evidence>
<dbReference type="AlphaFoldDB" id="K0IBS1"/>
<keyword evidence="9" id="KW-1185">Reference proteome</keyword>
<dbReference type="STRING" id="1237085.Ngar_c00600"/>
<evidence type="ECO:0000256" key="1">
    <source>
        <dbReference type="ARBA" id="ARBA00001946"/>
    </source>
</evidence>
<evidence type="ECO:0000256" key="2">
    <source>
        <dbReference type="ARBA" id="ARBA00022722"/>
    </source>
</evidence>
<feature type="domain" description="PIN" evidence="7">
    <location>
        <begin position="8"/>
        <end position="129"/>
    </location>
</feature>
<dbReference type="Pfam" id="PF01850">
    <property type="entry name" value="PIN"/>
    <property type="match status" value="1"/>
</dbReference>
<dbReference type="CDD" id="cd09881">
    <property type="entry name" value="PIN_VapC4-5_FitB-like"/>
    <property type="match status" value="1"/>
</dbReference>
<gene>
    <name evidence="8" type="ordered locus">Ngar_c00600</name>
</gene>
<accession>K0IBS1</accession>
<protein>
    <submittedName>
        <fullName evidence="8">PIN domain-containing protein</fullName>
    </submittedName>
</protein>
<comment type="cofactor">
    <cofactor evidence="1">
        <name>Mg(2+)</name>
        <dbReference type="ChEBI" id="CHEBI:18420"/>
    </cofactor>
</comment>
<keyword evidence="2" id="KW-0540">Nuclease</keyword>
<keyword evidence="5" id="KW-0460">Magnesium</keyword>
<dbReference type="Proteomes" id="UP000008037">
    <property type="component" value="Chromosome"/>
</dbReference>
<dbReference type="InterPro" id="IPR002716">
    <property type="entry name" value="PIN_dom"/>
</dbReference>
<dbReference type="Gene3D" id="3.40.50.1010">
    <property type="entry name" value="5'-nuclease"/>
    <property type="match status" value="1"/>
</dbReference>
<evidence type="ECO:0000313" key="8">
    <source>
        <dbReference type="EMBL" id="AFU57010.1"/>
    </source>
</evidence>
<evidence type="ECO:0000256" key="6">
    <source>
        <dbReference type="ARBA" id="ARBA00038093"/>
    </source>
</evidence>
<proteinExistence type="inferred from homology"/>
<dbReference type="GO" id="GO:0004518">
    <property type="term" value="F:nuclease activity"/>
    <property type="evidence" value="ECO:0007669"/>
    <property type="project" value="UniProtKB-KW"/>
</dbReference>
<name>K0IBS1_NITGG</name>
<comment type="similarity">
    <text evidence="6">Belongs to the PINc/VapC protein family.</text>
</comment>
<dbReference type="InParanoid" id="K0IBS1"/>
<dbReference type="PANTHER" id="PTHR33653:SF1">
    <property type="entry name" value="RIBONUCLEASE VAPC2"/>
    <property type="match status" value="1"/>
</dbReference>
<evidence type="ECO:0000313" key="9">
    <source>
        <dbReference type="Proteomes" id="UP000008037"/>
    </source>
</evidence>
<keyword evidence="3" id="KW-0479">Metal-binding</keyword>
<dbReference type="PANTHER" id="PTHR33653">
    <property type="entry name" value="RIBONUCLEASE VAPC2"/>
    <property type="match status" value="1"/>
</dbReference>
<dbReference type="GeneID" id="13796236"/>
<organism evidence="8 9">
    <name type="scientific">Nitrososphaera gargensis (strain Ga9.2)</name>
    <dbReference type="NCBI Taxonomy" id="1237085"/>
    <lineage>
        <taxon>Archaea</taxon>
        <taxon>Nitrososphaerota</taxon>
        <taxon>Nitrososphaeria</taxon>
        <taxon>Nitrososphaerales</taxon>
        <taxon>Nitrososphaeraceae</taxon>
        <taxon>Nitrososphaera</taxon>
    </lineage>
</organism>
<dbReference type="HOGENOM" id="CLU_118482_3_2_2"/>
<dbReference type="OrthoDB" id="11240at2157"/>
<evidence type="ECO:0000256" key="3">
    <source>
        <dbReference type="ARBA" id="ARBA00022723"/>
    </source>
</evidence>
<dbReference type="BioCyc" id="CNIT1237085:G1324-60-MONOMER"/>
<dbReference type="SUPFAM" id="SSF88723">
    <property type="entry name" value="PIN domain-like"/>
    <property type="match status" value="1"/>
</dbReference>
<dbReference type="EMBL" id="CP002408">
    <property type="protein sequence ID" value="AFU57010.1"/>
    <property type="molecule type" value="Genomic_DNA"/>
</dbReference>
<evidence type="ECO:0000256" key="5">
    <source>
        <dbReference type="ARBA" id="ARBA00022842"/>
    </source>
</evidence>
<dbReference type="KEGG" id="nga:Ngar_c00600"/>
<dbReference type="InterPro" id="IPR029060">
    <property type="entry name" value="PIN-like_dom_sf"/>
</dbReference>
<sequence>MALSSTTICLDTDFLINSIKKDPKTQAKLDELEERGFTSLSTTVINAIELYIGAYRSKNREQKIAKVASMIDRLHLLTLNHKSSQLVGEITYELRSNPIGEKDLLIAAIVKENGQILITRNTKHFEKVRDLKIESW</sequence>